<sequence>FQARRTSVEDLQRYVRPVYRPEEFPTSLQRLYATTPEECIPEFFTDPKIFTSIHPDMPDLQLPEWFSGTISDFLHYHRSVLESDAVSANLHHWIDLTFGFKLLGEAAVSAKNVHLELVSPNPPSNSRVTCLFSLPHPRRASSEDDLIEVYEEMSDFFIKVCASQPPEIPKLPLKESSQSSVDALFKMDLEDLACLITEVAVGSAVSGVIPQLENVKRSTRLQRARYLFTTYKSAIPSGFSKPVELLLFDATWGNLPLGLIRRCVFDVPSYIVDIYRILIGLYACTTARLEQVHLKDGPAPGALLNAFLATETPPQRFDCPVELLDLLTSMLEKAVEENMTCVVNAMASGRLVQFYLAIGGKMASLFFRSSFLIEVCVIAVTSSISTVD</sequence>
<proteinExistence type="predicted"/>
<dbReference type="Pfam" id="PF02138">
    <property type="entry name" value="Beach"/>
    <property type="match status" value="1"/>
</dbReference>
<evidence type="ECO:0000259" key="1">
    <source>
        <dbReference type="PROSITE" id="PS50197"/>
    </source>
</evidence>
<dbReference type="InterPro" id="IPR000409">
    <property type="entry name" value="BEACH_dom"/>
</dbReference>
<protein>
    <submittedName>
        <fullName evidence="4">BEACH domain-containing protein</fullName>
    </submittedName>
</protein>
<dbReference type="PROSITE" id="PS50197">
    <property type="entry name" value="BEACH"/>
    <property type="match status" value="1"/>
</dbReference>
<dbReference type="STRING" id="6205.A0A0R3XAT5"/>
<reference evidence="2 3" key="2">
    <citation type="submission" date="2018-11" db="EMBL/GenBank/DDBJ databases">
        <authorList>
            <consortium name="Pathogen Informatics"/>
        </authorList>
    </citation>
    <scope>NUCLEOTIDE SEQUENCE [LARGE SCALE GENOMIC DNA]</scope>
</reference>
<dbReference type="EMBL" id="UYWX01021982">
    <property type="protein sequence ID" value="VDM35625.1"/>
    <property type="molecule type" value="Genomic_DNA"/>
</dbReference>
<gene>
    <name evidence="2" type="ORF">TTAC_LOCUS10645</name>
</gene>
<dbReference type="PANTHER" id="PTHR46866:SF1">
    <property type="entry name" value="GH12955P"/>
    <property type="match status" value="1"/>
</dbReference>
<reference evidence="4" key="1">
    <citation type="submission" date="2017-02" db="UniProtKB">
        <authorList>
            <consortium name="WormBaseParasite"/>
        </authorList>
    </citation>
    <scope>IDENTIFICATION</scope>
</reference>
<feature type="domain" description="BEACH" evidence="1">
    <location>
        <begin position="1"/>
        <end position="167"/>
    </location>
</feature>
<evidence type="ECO:0000313" key="4">
    <source>
        <dbReference type="WBParaSite" id="TTAC_0001066201-mRNA-1"/>
    </source>
</evidence>
<keyword evidence="3" id="KW-1185">Reference proteome</keyword>
<dbReference type="OrthoDB" id="29306at2759"/>
<dbReference type="AlphaFoldDB" id="A0A0R3XAT5"/>
<accession>A0A0R3XAT5</accession>
<dbReference type="SMART" id="SM01026">
    <property type="entry name" value="Beach"/>
    <property type="match status" value="1"/>
</dbReference>
<name>A0A0R3XAT5_HYDTA</name>
<dbReference type="SUPFAM" id="SSF81837">
    <property type="entry name" value="BEACH domain"/>
    <property type="match status" value="1"/>
</dbReference>
<evidence type="ECO:0000313" key="2">
    <source>
        <dbReference type="EMBL" id="VDM35625.1"/>
    </source>
</evidence>
<organism evidence="4">
    <name type="scientific">Hydatigena taeniaeformis</name>
    <name type="common">Feline tapeworm</name>
    <name type="synonym">Taenia taeniaeformis</name>
    <dbReference type="NCBI Taxonomy" id="6205"/>
    <lineage>
        <taxon>Eukaryota</taxon>
        <taxon>Metazoa</taxon>
        <taxon>Spiralia</taxon>
        <taxon>Lophotrochozoa</taxon>
        <taxon>Platyhelminthes</taxon>
        <taxon>Cestoda</taxon>
        <taxon>Eucestoda</taxon>
        <taxon>Cyclophyllidea</taxon>
        <taxon>Taeniidae</taxon>
        <taxon>Hydatigera</taxon>
    </lineage>
</organism>
<dbReference type="WBParaSite" id="TTAC_0001066201-mRNA-1">
    <property type="protein sequence ID" value="TTAC_0001066201-mRNA-1"/>
    <property type="gene ID" value="TTAC_0001066201"/>
</dbReference>
<evidence type="ECO:0000313" key="3">
    <source>
        <dbReference type="Proteomes" id="UP000274429"/>
    </source>
</evidence>
<dbReference type="PANTHER" id="PTHR46866">
    <property type="entry name" value="GH12955P"/>
    <property type="match status" value="1"/>
</dbReference>
<dbReference type="InterPro" id="IPR036372">
    <property type="entry name" value="BEACH_dom_sf"/>
</dbReference>
<dbReference type="Proteomes" id="UP000274429">
    <property type="component" value="Unassembled WGS sequence"/>
</dbReference>
<dbReference type="Gene3D" id="1.10.1540.10">
    <property type="entry name" value="BEACH domain"/>
    <property type="match status" value="1"/>
</dbReference>